<accession>A0ABW0UIF5</accession>
<organism evidence="2 3">
    <name type="scientific">Streptomyces bullii</name>
    <dbReference type="NCBI Taxonomy" id="349910"/>
    <lineage>
        <taxon>Bacteria</taxon>
        <taxon>Bacillati</taxon>
        <taxon>Actinomycetota</taxon>
        <taxon>Actinomycetes</taxon>
        <taxon>Kitasatosporales</taxon>
        <taxon>Streptomycetaceae</taxon>
        <taxon>Streptomyces</taxon>
    </lineage>
</organism>
<dbReference type="EMBL" id="JBHSNY010000001">
    <property type="protein sequence ID" value="MFC5632753.1"/>
    <property type="molecule type" value="Genomic_DNA"/>
</dbReference>
<gene>
    <name evidence="2" type="ORF">ACFPZJ_02895</name>
</gene>
<keyword evidence="3" id="KW-1185">Reference proteome</keyword>
<evidence type="ECO:0000313" key="2">
    <source>
        <dbReference type="EMBL" id="MFC5632753.1"/>
    </source>
</evidence>
<dbReference type="RefSeq" id="WP_381016662.1">
    <property type="nucleotide sequence ID" value="NZ_JBHSNY010000001.1"/>
</dbReference>
<reference evidence="3" key="1">
    <citation type="journal article" date="2019" name="Int. J. Syst. Evol. Microbiol.">
        <title>The Global Catalogue of Microorganisms (GCM) 10K type strain sequencing project: providing services to taxonomists for standard genome sequencing and annotation.</title>
        <authorList>
            <consortium name="The Broad Institute Genomics Platform"/>
            <consortium name="The Broad Institute Genome Sequencing Center for Infectious Disease"/>
            <person name="Wu L."/>
            <person name="Ma J."/>
        </authorList>
    </citation>
    <scope>NUCLEOTIDE SEQUENCE [LARGE SCALE GENOMIC DNA]</scope>
    <source>
        <strain evidence="3">CGMCC 4.7248</strain>
    </source>
</reference>
<comment type="caution">
    <text evidence="2">The sequence shown here is derived from an EMBL/GenBank/DDBJ whole genome shotgun (WGS) entry which is preliminary data.</text>
</comment>
<dbReference type="Proteomes" id="UP001596154">
    <property type="component" value="Unassembled WGS sequence"/>
</dbReference>
<proteinExistence type="predicted"/>
<evidence type="ECO:0000256" key="1">
    <source>
        <dbReference type="SAM" id="MobiDB-lite"/>
    </source>
</evidence>
<protein>
    <submittedName>
        <fullName evidence="2">Uncharacterized protein</fullName>
    </submittedName>
</protein>
<name>A0ABW0UIF5_9ACTN</name>
<sequence>MGHRIARVFTVLRLLLSPTRFRPDPKDDAARASGPTVHHVGPHSPRAAQPATVLGIGIGSLGMVHTVCAEGGR</sequence>
<evidence type="ECO:0000313" key="3">
    <source>
        <dbReference type="Proteomes" id="UP001596154"/>
    </source>
</evidence>
<feature type="region of interest" description="Disordered" evidence="1">
    <location>
        <begin position="23"/>
        <end position="48"/>
    </location>
</feature>